<proteinExistence type="predicted"/>
<dbReference type="AlphaFoldDB" id="A0A939T4W7"/>
<dbReference type="Proteomes" id="UP000669179">
    <property type="component" value="Unassembled WGS sequence"/>
</dbReference>
<protein>
    <submittedName>
        <fullName evidence="2">Alkaline shock response membrane anchor protein AmaP</fullName>
    </submittedName>
</protein>
<gene>
    <name evidence="2" type="primary">amaP</name>
    <name evidence="2" type="ORF">J4573_04855</name>
</gene>
<evidence type="ECO:0000313" key="3">
    <source>
        <dbReference type="Proteomes" id="UP000669179"/>
    </source>
</evidence>
<dbReference type="EMBL" id="JAGEOJ010000002">
    <property type="protein sequence ID" value="MBO2446407.1"/>
    <property type="molecule type" value="Genomic_DNA"/>
</dbReference>
<organism evidence="2 3">
    <name type="scientific">Actinomadura barringtoniae</name>
    <dbReference type="NCBI Taxonomy" id="1427535"/>
    <lineage>
        <taxon>Bacteria</taxon>
        <taxon>Bacillati</taxon>
        <taxon>Actinomycetota</taxon>
        <taxon>Actinomycetes</taxon>
        <taxon>Streptosporangiales</taxon>
        <taxon>Thermomonosporaceae</taxon>
        <taxon>Actinomadura</taxon>
    </lineage>
</organism>
<reference evidence="2" key="1">
    <citation type="submission" date="2021-03" db="EMBL/GenBank/DDBJ databases">
        <authorList>
            <person name="Kanchanasin P."/>
            <person name="Saeng-In P."/>
            <person name="Phongsopitanun W."/>
            <person name="Yuki M."/>
            <person name="Kudo T."/>
            <person name="Ohkuma M."/>
            <person name="Tanasupawat S."/>
        </authorList>
    </citation>
    <scope>NUCLEOTIDE SEQUENCE</scope>
    <source>
        <strain evidence="2">GKU 128</strain>
    </source>
</reference>
<feature type="transmembrane region" description="Helical" evidence="1">
    <location>
        <begin position="55"/>
        <end position="78"/>
    </location>
</feature>
<keyword evidence="1" id="KW-0812">Transmembrane</keyword>
<accession>A0A939T4W7</accession>
<evidence type="ECO:0000256" key="1">
    <source>
        <dbReference type="SAM" id="Phobius"/>
    </source>
</evidence>
<evidence type="ECO:0000313" key="2">
    <source>
        <dbReference type="EMBL" id="MBO2446407.1"/>
    </source>
</evidence>
<sequence>MDRRAARINRIGLALVGLLLIAGGGAALARATGFWGSKTTPLLEDWLRDYPASHSWFWPVVAAAACVLALLGLAWLLAQGRSEKITGLTSDPDEDGSTTTISAKAATSALEEEVSELPGVRRARARMLGSGKHPRLMLTVTYGAQADLNALRRGISDGAVARLRNALDLDTLPTAVRLRLVSGKEHRTVA</sequence>
<keyword evidence="1" id="KW-1133">Transmembrane helix</keyword>
<name>A0A939T4W7_9ACTN</name>
<comment type="caution">
    <text evidence="2">The sequence shown here is derived from an EMBL/GenBank/DDBJ whole genome shotgun (WGS) entry which is preliminary data.</text>
</comment>
<dbReference type="NCBIfam" id="NF033218">
    <property type="entry name" value="anchor_AmaP"/>
    <property type="match status" value="1"/>
</dbReference>
<keyword evidence="1" id="KW-0472">Membrane</keyword>
<keyword evidence="3" id="KW-1185">Reference proteome</keyword>
<dbReference type="RefSeq" id="WP_208254015.1">
    <property type="nucleotide sequence ID" value="NZ_JAGEOJ010000002.1"/>
</dbReference>